<dbReference type="Pfam" id="PF00753">
    <property type="entry name" value="Lactamase_B"/>
    <property type="match status" value="1"/>
</dbReference>
<evidence type="ECO:0000313" key="4">
    <source>
        <dbReference type="Proteomes" id="UP001623591"/>
    </source>
</evidence>
<feature type="domain" description="Metallo-beta-lactamase" evidence="2">
    <location>
        <begin position="51"/>
        <end position="243"/>
    </location>
</feature>
<proteinExistence type="predicted"/>
<comment type="caution">
    <text evidence="3">The sequence shown here is derived from an EMBL/GenBank/DDBJ whole genome shotgun (WGS) entry which is preliminary data.</text>
</comment>
<dbReference type="PANTHER" id="PTHR30619">
    <property type="entry name" value="DNA INTERNALIZATION/COMPETENCE PROTEIN COMEC/REC2"/>
    <property type="match status" value="1"/>
</dbReference>
<keyword evidence="1" id="KW-0472">Membrane</keyword>
<keyword evidence="4" id="KW-1185">Reference proteome</keyword>
<dbReference type="InterPro" id="IPR052159">
    <property type="entry name" value="Competence_DNA_uptake"/>
</dbReference>
<keyword evidence="1" id="KW-1133">Transmembrane helix</keyword>
<name>A0ABW8TC28_9CLOT</name>
<dbReference type="CDD" id="cd07731">
    <property type="entry name" value="ComA-like_MBL-fold"/>
    <property type="match status" value="1"/>
</dbReference>
<dbReference type="InterPro" id="IPR001279">
    <property type="entry name" value="Metallo-B-lactamas"/>
</dbReference>
<dbReference type="InterPro" id="IPR035681">
    <property type="entry name" value="ComA-like_MBL"/>
</dbReference>
<evidence type="ECO:0000256" key="1">
    <source>
        <dbReference type="SAM" id="Phobius"/>
    </source>
</evidence>
<dbReference type="RefSeq" id="WP_406770992.1">
    <property type="nucleotide sequence ID" value="NZ_JBJHZZ010000021.1"/>
</dbReference>
<dbReference type="Gene3D" id="3.60.15.10">
    <property type="entry name" value="Ribonuclease Z/Hydroxyacylglutathione hydrolase-like"/>
    <property type="match status" value="1"/>
</dbReference>
<evidence type="ECO:0000259" key="2">
    <source>
        <dbReference type="SMART" id="SM00849"/>
    </source>
</evidence>
<dbReference type="InterPro" id="IPR036866">
    <property type="entry name" value="RibonucZ/Hydroxyglut_hydro"/>
</dbReference>
<keyword evidence="1" id="KW-0812">Transmembrane</keyword>
<dbReference type="SUPFAM" id="SSF56281">
    <property type="entry name" value="Metallo-hydrolase/oxidoreductase"/>
    <property type="match status" value="1"/>
</dbReference>
<reference evidence="3 4" key="1">
    <citation type="submission" date="2024-11" db="EMBL/GenBank/DDBJ databases">
        <authorList>
            <person name="Heng Y.C."/>
            <person name="Lim A.C.H."/>
            <person name="Lee J.K.Y."/>
            <person name="Kittelmann S."/>
        </authorList>
    </citation>
    <scope>NUCLEOTIDE SEQUENCE [LARGE SCALE GENOMIC DNA]</scope>
    <source>
        <strain evidence="3 4">WILCCON 0185</strain>
    </source>
</reference>
<dbReference type="PANTHER" id="PTHR30619:SF7">
    <property type="entry name" value="BETA-LACTAMASE DOMAIN PROTEIN"/>
    <property type="match status" value="1"/>
</dbReference>
<accession>A0ABW8TC28</accession>
<dbReference type="SMART" id="SM00849">
    <property type="entry name" value="Lactamase_B"/>
    <property type="match status" value="1"/>
</dbReference>
<organism evidence="3 4">
    <name type="scientific">Candidatus Clostridium stratigraminis</name>
    <dbReference type="NCBI Taxonomy" id="3381661"/>
    <lineage>
        <taxon>Bacteria</taxon>
        <taxon>Bacillati</taxon>
        <taxon>Bacillota</taxon>
        <taxon>Clostridia</taxon>
        <taxon>Eubacteriales</taxon>
        <taxon>Clostridiaceae</taxon>
        <taxon>Clostridium</taxon>
    </lineage>
</organism>
<evidence type="ECO:0000313" key="3">
    <source>
        <dbReference type="EMBL" id="MFL0248564.1"/>
    </source>
</evidence>
<dbReference type="EMBL" id="JBJHZZ010000021">
    <property type="protein sequence ID" value="MFL0248564.1"/>
    <property type="molecule type" value="Genomic_DNA"/>
</dbReference>
<dbReference type="Proteomes" id="UP001623591">
    <property type="component" value="Unassembled WGS sequence"/>
</dbReference>
<sequence>MKKFLKPIIIYGFIPILFISLTICLISYSAVSKINPIYKDKLIVHYIDVGQADSILVQVNDKNLLIDAGSIDSKDKLVSYLKNQGVHKLDYVVATHPHEDHIGGMSTVIKKFTIGEFFAPKKLSNTDVFEKMITALKNTKIRTAKAGVKINLGSNINCEMLAPNSSNYDDINNYSAVIKLTYKNNKFLFMGDAQKPSEEEIINSNADISSDVLKVGHHGSSTSSSKELLDKVSPKIAVISCGRGNQYGHPNKGTISELKNKRCSIYRTDIDGTVVLISDGNTIKKQ</sequence>
<protein>
    <submittedName>
        <fullName evidence="3">ComEC/Rec2 family competence protein</fullName>
    </submittedName>
</protein>
<feature type="transmembrane region" description="Helical" evidence="1">
    <location>
        <begin position="9"/>
        <end position="31"/>
    </location>
</feature>
<gene>
    <name evidence="3" type="ORF">ACJDUG_16590</name>
</gene>